<dbReference type="EMBL" id="KE525006">
    <property type="protein sequence ID" value="KFB40331.1"/>
    <property type="molecule type" value="Genomic_DNA"/>
</dbReference>
<organism evidence="2">
    <name type="scientific">Anopheles sinensis</name>
    <name type="common">Mosquito</name>
    <dbReference type="NCBI Taxonomy" id="74873"/>
    <lineage>
        <taxon>Eukaryota</taxon>
        <taxon>Metazoa</taxon>
        <taxon>Ecdysozoa</taxon>
        <taxon>Arthropoda</taxon>
        <taxon>Hexapoda</taxon>
        <taxon>Insecta</taxon>
        <taxon>Pterygota</taxon>
        <taxon>Neoptera</taxon>
        <taxon>Endopterygota</taxon>
        <taxon>Diptera</taxon>
        <taxon>Nematocera</taxon>
        <taxon>Culicoidea</taxon>
        <taxon>Culicidae</taxon>
        <taxon>Anophelinae</taxon>
        <taxon>Anopheles</taxon>
    </lineage>
</organism>
<evidence type="ECO:0000313" key="4">
    <source>
        <dbReference type="Proteomes" id="UP000030765"/>
    </source>
</evidence>
<feature type="chain" id="PRO_5001783929" evidence="1">
    <location>
        <begin position="24"/>
        <end position="507"/>
    </location>
</feature>
<feature type="signal peptide" evidence="1">
    <location>
        <begin position="1"/>
        <end position="23"/>
    </location>
</feature>
<evidence type="ECO:0000313" key="3">
    <source>
        <dbReference type="EnsemblMetazoa" id="ASIC007821-PA"/>
    </source>
</evidence>
<dbReference type="VEuPathDB" id="VectorBase:ASIC007821"/>
<gene>
    <name evidence="2" type="ORF">ZHAS_00007821</name>
</gene>
<keyword evidence="1" id="KW-0732">Signal</keyword>
<protein>
    <submittedName>
        <fullName evidence="2">AGAP007273-PA-like protein</fullName>
    </submittedName>
</protein>
<evidence type="ECO:0000256" key="1">
    <source>
        <dbReference type="SAM" id="SignalP"/>
    </source>
</evidence>
<dbReference type="OMA" id="QYCFYKY"/>
<dbReference type="Proteomes" id="UP000030765">
    <property type="component" value="Unassembled WGS sequence"/>
</dbReference>
<evidence type="ECO:0000313" key="2">
    <source>
        <dbReference type="EMBL" id="KFB40331.1"/>
    </source>
</evidence>
<sequence length="507" mass="54325">MEKMNQLPIVTFCVLALVQYTSAEPRPEFALTATVPGTSRVSVAASAADTAIADINVSVQNYVITSELQLLTDVATIVADIANQYQPLAEAITDAITALASDTSGDIDGAFAVALGAVADAISFADNTLPGLEAPLVPLVGNALPDKFLDSFQHIGKALEKLETSLTELKAAANSAVAEAGSSGLTATIVSRTVTRALVGDLVYALNLLKATVPLLEYVVSSTMENIGLADAFMLELDQKVDDTIGESSTLQLEVETITQPLGDYIANTLNTIDTDLGTLATTFAGLTNLASAAELGAVLDNFKDNLVLLSMADPSIANVLAELKKALTDAYDVVDPLYFIYESPLVNALMTTLVGNGNYAQYCFYKYKDYFFLLLDWIAYAASECIQEEAPRLEYYQDTVKLMLDILFYDFEDIADDLEVCNKINDATNLQECTSKFAEIYDALEGSFGNKITLGYQSLQHEIAASGNRLKICISLSQSALSNDEVPKLLEDINSCANDGPTGENE</sequence>
<dbReference type="OrthoDB" id="7740274at2759"/>
<reference evidence="3" key="2">
    <citation type="submission" date="2020-05" db="UniProtKB">
        <authorList>
            <consortium name="EnsemblMetazoa"/>
        </authorList>
    </citation>
    <scope>IDENTIFICATION</scope>
</reference>
<reference evidence="2 4" key="1">
    <citation type="journal article" date="2014" name="BMC Genomics">
        <title>Genome sequence of Anopheles sinensis provides insight into genetics basis of mosquito competence for malaria parasites.</title>
        <authorList>
            <person name="Zhou D."/>
            <person name="Zhang D."/>
            <person name="Ding G."/>
            <person name="Shi L."/>
            <person name="Hou Q."/>
            <person name="Ye Y."/>
            <person name="Xu Y."/>
            <person name="Zhou H."/>
            <person name="Xiong C."/>
            <person name="Li S."/>
            <person name="Yu J."/>
            <person name="Hong S."/>
            <person name="Yu X."/>
            <person name="Zou P."/>
            <person name="Chen C."/>
            <person name="Chang X."/>
            <person name="Wang W."/>
            <person name="Lv Y."/>
            <person name="Sun Y."/>
            <person name="Ma L."/>
            <person name="Shen B."/>
            <person name="Zhu C."/>
        </authorList>
    </citation>
    <scope>NUCLEOTIDE SEQUENCE [LARGE SCALE GENOMIC DNA]</scope>
</reference>
<dbReference type="EnsemblMetazoa" id="ASIC007821-RA">
    <property type="protein sequence ID" value="ASIC007821-PA"/>
    <property type="gene ID" value="ASIC007821"/>
</dbReference>
<name>A0A084VQT7_ANOSI</name>
<dbReference type="VEuPathDB" id="VectorBase:ASIS009300"/>
<dbReference type="EMBL" id="ATLV01015320">
    <property type="status" value="NOT_ANNOTATED_CDS"/>
    <property type="molecule type" value="Genomic_DNA"/>
</dbReference>
<dbReference type="AlphaFoldDB" id="A0A084VQT7"/>
<accession>A0A084VQT7</accession>
<keyword evidence="4" id="KW-1185">Reference proteome</keyword>
<proteinExistence type="predicted"/>